<dbReference type="InterPro" id="IPR029151">
    <property type="entry name" value="Sensor-like_sf"/>
</dbReference>
<keyword evidence="8 10" id="KW-0807">Transducer</keyword>
<dbReference type="Gene3D" id="1.10.287.950">
    <property type="entry name" value="Methyl-accepting chemotaxis protein"/>
    <property type="match status" value="1"/>
</dbReference>
<dbReference type="Pfam" id="PF00015">
    <property type="entry name" value="MCPsignal"/>
    <property type="match status" value="1"/>
</dbReference>
<evidence type="ECO:0000313" key="15">
    <source>
        <dbReference type="EMBL" id="SGZ11545.1"/>
    </source>
</evidence>
<name>A0A1L0ABE1_9GAMM</name>
<evidence type="ECO:0000256" key="5">
    <source>
        <dbReference type="ARBA" id="ARBA00022692"/>
    </source>
</evidence>
<evidence type="ECO:0000256" key="3">
    <source>
        <dbReference type="ARBA" id="ARBA00022500"/>
    </source>
</evidence>
<keyword evidence="5 11" id="KW-0812">Transmembrane</keyword>
<dbReference type="SMART" id="SM00304">
    <property type="entry name" value="HAMP"/>
    <property type="match status" value="1"/>
</dbReference>
<evidence type="ECO:0000256" key="4">
    <source>
        <dbReference type="ARBA" id="ARBA00022519"/>
    </source>
</evidence>
<dbReference type="Proteomes" id="UP000183794">
    <property type="component" value="Unassembled WGS sequence"/>
</dbReference>
<evidence type="ECO:0000256" key="7">
    <source>
        <dbReference type="ARBA" id="ARBA00023136"/>
    </source>
</evidence>
<proteinExistence type="inferred from homology"/>
<dbReference type="OrthoDB" id="2489132at2"/>
<feature type="domain" description="T-SNARE coiled-coil homology" evidence="13">
    <location>
        <begin position="551"/>
        <end position="613"/>
    </location>
</feature>
<evidence type="ECO:0000256" key="2">
    <source>
        <dbReference type="ARBA" id="ARBA00022475"/>
    </source>
</evidence>
<dbReference type="GO" id="GO:0007165">
    <property type="term" value="P:signal transduction"/>
    <property type="evidence" value="ECO:0007669"/>
    <property type="project" value="UniProtKB-KW"/>
</dbReference>
<keyword evidence="7 11" id="KW-0472">Membrane</keyword>
<dbReference type="CDD" id="cd11386">
    <property type="entry name" value="MCP_signal"/>
    <property type="match status" value="1"/>
</dbReference>
<evidence type="ECO:0000313" key="16">
    <source>
        <dbReference type="Proteomes" id="UP000183794"/>
    </source>
</evidence>
<dbReference type="PROSITE" id="PS50111">
    <property type="entry name" value="CHEMOTAXIS_TRANSDUC_2"/>
    <property type="match status" value="1"/>
</dbReference>
<evidence type="ECO:0000259" key="13">
    <source>
        <dbReference type="PROSITE" id="PS50192"/>
    </source>
</evidence>
<feature type="transmembrane region" description="Helical" evidence="11">
    <location>
        <begin position="286"/>
        <end position="304"/>
    </location>
</feature>
<dbReference type="Gene3D" id="3.30.450.20">
    <property type="entry name" value="PAS domain"/>
    <property type="match status" value="2"/>
</dbReference>
<dbReference type="PRINTS" id="PR00260">
    <property type="entry name" value="CHEMTRNSDUCR"/>
</dbReference>
<organism evidence="15 16">
    <name type="scientific">Moritella viscosa</name>
    <dbReference type="NCBI Taxonomy" id="80854"/>
    <lineage>
        <taxon>Bacteria</taxon>
        <taxon>Pseudomonadati</taxon>
        <taxon>Pseudomonadota</taxon>
        <taxon>Gammaproteobacteria</taxon>
        <taxon>Alteromonadales</taxon>
        <taxon>Moritellaceae</taxon>
        <taxon>Moritella</taxon>
    </lineage>
</organism>
<dbReference type="GO" id="GO:0006935">
    <property type="term" value="P:chemotaxis"/>
    <property type="evidence" value="ECO:0007669"/>
    <property type="project" value="UniProtKB-KW"/>
</dbReference>
<dbReference type="PANTHER" id="PTHR32089:SF55">
    <property type="entry name" value="METHYL ACCEPTING SENSORY TRANSDUCER WITH CACHE_2 SMALL MOLECULE BINDING DOMAIN"/>
    <property type="match status" value="1"/>
</dbReference>
<dbReference type="FunFam" id="1.10.287.950:FF:000001">
    <property type="entry name" value="Methyl-accepting chemotaxis sensory transducer"/>
    <property type="match status" value="1"/>
</dbReference>
<dbReference type="PROSITE" id="PS50192">
    <property type="entry name" value="T_SNARE"/>
    <property type="match status" value="1"/>
</dbReference>
<dbReference type="PANTHER" id="PTHR32089">
    <property type="entry name" value="METHYL-ACCEPTING CHEMOTAXIS PROTEIN MCPB"/>
    <property type="match status" value="1"/>
</dbReference>
<dbReference type="SUPFAM" id="SSF103190">
    <property type="entry name" value="Sensory domain-like"/>
    <property type="match status" value="1"/>
</dbReference>
<dbReference type="SUPFAM" id="SSF58104">
    <property type="entry name" value="Methyl-accepting chemotaxis protein (MCP) signaling domain"/>
    <property type="match status" value="1"/>
</dbReference>
<dbReference type="InterPro" id="IPR033479">
    <property type="entry name" value="dCache_1"/>
</dbReference>
<dbReference type="AlphaFoldDB" id="A0A1L0ABE1"/>
<dbReference type="GO" id="GO:0005886">
    <property type="term" value="C:plasma membrane"/>
    <property type="evidence" value="ECO:0007669"/>
    <property type="project" value="UniProtKB-SubCell"/>
</dbReference>
<evidence type="ECO:0000256" key="1">
    <source>
        <dbReference type="ARBA" id="ARBA00004429"/>
    </source>
</evidence>
<protein>
    <submittedName>
        <fullName evidence="15">Hypothetical methyl-accepting chemotaxis protein</fullName>
    </submittedName>
</protein>
<evidence type="ECO:0000256" key="10">
    <source>
        <dbReference type="PROSITE-ProRule" id="PRU00284"/>
    </source>
</evidence>
<evidence type="ECO:0000256" key="6">
    <source>
        <dbReference type="ARBA" id="ARBA00022989"/>
    </source>
</evidence>
<feature type="domain" description="HAMP" evidence="14">
    <location>
        <begin position="305"/>
        <end position="359"/>
    </location>
</feature>
<dbReference type="InterPro" id="IPR000727">
    <property type="entry name" value="T_SNARE_dom"/>
</dbReference>
<evidence type="ECO:0000259" key="14">
    <source>
        <dbReference type="PROSITE" id="PS50885"/>
    </source>
</evidence>
<dbReference type="CDD" id="cd12913">
    <property type="entry name" value="PDC1_MCP_like"/>
    <property type="match status" value="1"/>
</dbReference>
<sequence length="637" mass="69305">MDFLSSFKGRIISVIILLLIITLTISNLFSYRQLSSSMSSNINDYSILKVDTTSAKINTWFQTIKEGLIATAPDFSQVRDDEQLHLMVRQITAATKASDILVGFADGRSYGAASGKRDLASYDPRTRDWYTLAQQKRTTIVTAMYKDALTKQLLISIASPFYKNGQLEGVLLADIELGVLNDMVRASAFANAVTSLHDSQGTTIASTEQIRNPGQSKLADEMGYAQLQQEMLSKDEGVTNFTVNGADKVSYFETIKLDDSMSWHLLITIDQSAHYATVQELLEDSIFSALLLIIVASAIVYAALNRLYRPILALKSTVQDLAQGNADLTQRLAVNSNDDLGQIAEAVNRFVINLQDMMLEISQSTDHISSGIEQLRSQTEHNNTVLIDHASETDQVVVAVTEMSSTADSVAQNAAQSATFTQQSADEAHKSKAVVEGAVHGVADLVNEVEAMALNIQTMNEDTHKISTVLSVIGEIADQTNLLALNAAIEAARAGEQGRGFAVVADEVRTLAARTQQSTSEINEMLARLRNGADMVVRAMDITKASCQQTATTTASVNDNLDSMTNSVMQINDLGIQIATAAEEQSSVTEEINRNMTMIQAMVNQLTDNGEKTMDSTRNLASSNEQLVAIVGQFKLK</sequence>
<evidence type="ECO:0000256" key="8">
    <source>
        <dbReference type="ARBA" id="ARBA00023224"/>
    </source>
</evidence>
<dbReference type="InterPro" id="IPR004089">
    <property type="entry name" value="MCPsignal_dom"/>
</dbReference>
<comment type="subcellular location">
    <subcellularLocation>
        <location evidence="1">Cell inner membrane</location>
        <topology evidence="1">Multi-pass membrane protein</topology>
    </subcellularLocation>
</comment>
<evidence type="ECO:0000259" key="12">
    <source>
        <dbReference type="PROSITE" id="PS50111"/>
    </source>
</evidence>
<evidence type="ECO:0000256" key="9">
    <source>
        <dbReference type="ARBA" id="ARBA00029447"/>
    </source>
</evidence>
<feature type="transmembrane region" description="Helical" evidence="11">
    <location>
        <begin position="12"/>
        <end position="31"/>
    </location>
</feature>
<dbReference type="EMBL" id="FPLD01000102">
    <property type="protein sequence ID" value="SGZ11545.1"/>
    <property type="molecule type" value="Genomic_DNA"/>
</dbReference>
<dbReference type="InterPro" id="IPR003660">
    <property type="entry name" value="HAMP_dom"/>
</dbReference>
<dbReference type="RefSeq" id="WP_075497851.1">
    <property type="nucleotide sequence ID" value="NZ_CAWRBC010000118.1"/>
</dbReference>
<dbReference type="InterPro" id="IPR004090">
    <property type="entry name" value="Chemotax_Me-accpt_rcpt"/>
</dbReference>
<evidence type="ECO:0000256" key="11">
    <source>
        <dbReference type="SAM" id="Phobius"/>
    </source>
</evidence>
<keyword evidence="4" id="KW-0997">Cell inner membrane</keyword>
<keyword evidence="2" id="KW-1003">Cell membrane</keyword>
<dbReference type="SMART" id="SM00283">
    <property type="entry name" value="MA"/>
    <property type="match status" value="1"/>
</dbReference>
<comment type="similarity">
    <text evidence="9">Belongs to the methyl-accepting chemotaxis (MCP) protein family.</text>
</comment>
<keyword evidence="3" id="KW-0145">Chemotaxis</keyword>
<dbReference type="PROSITE" id="PS50885">
    <property type="entry name" value="HAMP"/>
    <property type="match status" value="1"/>
</dbReference>
<accession>A0A1L0ABE1</accession>
<reference evidence="15 16" key="1">
    <citation type="submission" date="2016-11" db="EMBL/GenBank/DDBJ databases">
        <authorList>
            <person name="Jaros S."/>
            <person name="Januszkiewicz K."/>
            <person name="Wedrychowicz H."/>
        </authorList>
    </citation>
    <scope>NUCLEOTIDE SEQUENCE [LARGE SCALE GENOMIC DNA]</scope>
    <source>
        <strain evidence="15">NVI 5450</strain>
    </source>
</reference>
<dbReference type="Pfam" id="PF00672">
    <property type="entry name" value="HAMP"/>
    <property type="match status" value="1"/>
</dbReference>
<feature type="domain" description="Methyl-accepting transducer" evidence="12">
    <location>
        <begin position="364"/>
        <end position="600"/>
    </location>
</feature>
<gene>
    <name evidence="15" type="ORF">NVI5450_3707</name>
</gene>
<dbReference type="Pfam" id="PF02743">
    <property type="entry name" value="dCache_1"/>
    <property type="match status" value="1"/>
</dbReference>
<dbReference type="GO" id="GO:0004888">
    <property type="term" value="F:transmembrane signaling receptor activity"/>
    <property type="evidence" value="ECO:0007669"/>
    <property type="project" value="InterPro"/>
</dbReference>
<keyword evidence="6 11" id="KW-1133">Transmembrane helix</keyword>
<dbReference type="CDD" id="cd06225">
    <property type="entry name" value="HAMP"/>
    <property type="match status" value="1"/>
</dbReference>